<protein>
    <recommendedName>
        <fullName evidence="3">Ribosomal S4P (Gammaproteobacterial)</fullName>
    </recommendedName>
</protein>
<dbReference type="Proteomes" id="UP000321814">
    <property type="component" value="Unassembled WGS sequence"/>
</dbReference>
<evidence type="ECO:0008006" key="3">
    <source>
        <dbReference type="Google" id="ProtNLM"/>
    </source>
</evidence>
<gene>
    <name evidence="1" type="ORF">FU839_13340</name>
</gene>
<evidence type="ECO:0000313" key="1">
    <source>
        <dbReference type="EMBL" id="TXK79679.1"/>
    </source>
</evidence>
<sequence>MLINEWQTGVRLNEAIQQHRLSDFSLWLAFLSPAVEEFAQFYTPDTQSARFQPDLYQQLGIQQARPFAFLPEDEVHLKQQATAFQQGGAVALHLMQCLQGAPLVMEDNKQKLPDEVKSGLSLHARRHLVQQKPEMMVSDPTALYEILNQLHA</sequence>
<evidence type="ECO:0000313" key="2">
    <source>
        <dbReference type="Proteomes" id="UP000321814"/>
    </source>
</evidence>
<keyword evidence="2" id="KW-1185">Reference proteome</keyword>
<reference evidence="1 2" key="1">
    <citation type="submission" date="2019-08" db="EMBL/GenBank/DDBJ databases">
        <title>Draft genome analysis of Rheinheimera tangshanensis isolated from the roots of fresh rice plants (Oryza sativa).</title>
        <authorList>
            <person name="Yu Q."/>
            <person name="Qi Y."/>
            <person name="Zhang H."/>
            <person name="Pu J."/>
        </authorList>
    </citation>
    <scope>NUCLEOTIDE SEQUENCE [LARGE SCALE GENOMIC DNA]</scope>
    <source>
        <strain evidence="1 2">JA3-B52</strain>
    </source>
</reference>
<dbReference type="RefSeq" id="WP_147904767.1">
    <property type="nucleotide sequence ID" value="NZ_BAAAGC010000014.1"/>
</dbReference>
<comment type="caution">
    <text evidence="1">The sequence shown here is derived from an EMBL/GenBank/DDBJ whole genome shotgun (WGS) entry which is preliminary data.</text>
</comment>
<dbReference type="AlphaFoldDB" id="A0A5C8LVF5"/>
<accession>A0A5C8LVF5</accession>
<dbReference type="OrthoDB" id="7061360at2"/>
<dbReference type="Pfam" id="PF11993">
    <property type="entry name" value="VC2046"/>
    <property type="match status" value="1"/>
</dbReference>
<name>A0A5C8LVF5_9GAMM</name>
<organism evidence="1 2">
    <name type="scientific">Rheinheimera tangshanensis</name>
    <dbReference type="NCBI Taxonomy" id="400153"/>
    <lineage>
        <taxon>Bacteria</taxon>
        <taxon>Pseudomonadati</taxon>
        <taxon>Pseudomonadota</taxon>
        <taxon>Gammaproteobacteria</taxon>
        <taxon>Chromatiales</taxon>
        <taxon>Chromatiaceae</taxon>
        <taxon>Rheinheimera</taxon>
    </lineage>
</organism>
<proteinExistence type="predicted"/>
<dbReference type="InterPro" id="IPR021879">
    <property type="entry name" value="VC2046_fam"/>
</dbReference>
<dbReference type="EMBL" id="VRLR01000009">
    <property type="protein sequence ID" value="TXK79679.1"/>
    <property type="molecule type" value="Genomic_DNA"/>
</dbReference>